<evidence type="ECO:0000313" key="2">
    <source>
        <dbReference type="EMBL" id="BBO76552.1"/>
    </source>
</evidence>
<feature type="transmembrane region" description="Helical" evidence="1">
    <location>
        <begin position="41"/>
        <end position="59"/>
    </location>
</feature>
<evidence type="ECO:0000313" key="3">
    <source>
        <dbReference type="Proteomes" id="UP000427769"/>
    </source>
</evidence>
<reference evidence="2 3" key="1">
    <citation type="submission" date="2019-11" db="EMBL/GenBank/DDBJ databases">
        <title>Comparative genomics of hydrocarbon-degrading Desulfosarcina strains.</title>
        <authorList>
            <person name="Watanabe M."/>
            <person name="Kojima H."/>
            <person name="Fukui M."/>
        </authorList>
    </citation>
    <scope>NUCLEOTIDE SEQUENCE [LARGE SCALE GENOMIC DNA]</scope>
    <source>
        <strain evidence="2 3">PP31</strain>
    </source>
</reference>
<dbReference type="KEGG" id="dwd:DSCW_39690"/>
<keyword evidence="1" id="KW-1133">Transmembrane helix</keyword>
<keyword evidence="1" id="KW-0472">Membrane</keyword>
<evidence type="ECO:0008006" key="4">
    <source>
        <dbReference type="Google" id="ProtNLM"/>
    </source>
</evidence>
<evidence type="ECO:0000256" key="1">
    <source>
        <dbReference type="SAM" id="Phobius"/>
    </source>
</evidence>
<dbReference type="EMBL" id="AP021875">
    <property type="protein sequence ID" value="BBO76552.1"/>
    <property type="molecule type" value="Genomic_DNA"/>
</dbReference>
<organism evidence="2 3">
    <name type="scientific">Desulfosarcina widdelii</name>
    <dbReference type="NCBI Taxonomy" id="947919"/>
    <lineage>
        <taxon>Bacteria</taxon>
        <taxon>Pseudomonadati</taxon>
        <taxon>Thermodesulfobacteriota</taxon>
        <taxon>Desulfobacteria</taxon>
        <taxon>Desulfobacterales</taxon>
        <taxon>Desulfosarcinaceae</taxon>
        <taxon>Desulfosarcina</taxon>
    </lineage>
</organism>
<keyword evidence="3" id="KW-1185">Reference proteome</keyword>
<dbReference type="OrthoDB" id="5518640at2"/>
<accession>A0A5K7Z3F4</accession>
<name>A0A5K7Z3F4_9BACT</name>
<sequence length="192" mass="21872">MKETGSSGAAGVTILFIWLGLLFFPESAAAGDPGWRPTYDIVLRWVNFIILVAVIVKYSHEPIKNFLKLQKGDVVSRIAELDSEKSRIIEEIKEVRKKGEANRIRFKEMKERLIAQGETRKQELISQAKQQSAIMLEDTRRKLENRVVQAKTALKLELLDMAIEQAMNQLPGILTDGDNQRLLDDYMKSLDT</sequence>
<dbReference type="CDD" id="cd06503">
    <property type="entry name" value="ATP-synt_Fo_b"/>
    <property type="match status" value="1"/>
</dbReference>
<gene>
    <name evidence="2" type="ORF">DSCW_39690</name>
</gene>
<dbReference type="Proteomes" id="UP000427769">
    <property type="component" value="Chromosome"/>
</dbReference>
<dbReference type="RefSeq" id="WP_155305371.1">
    <property type="nucleotide sequence ID" value="NZ_AP021875.1"/>
</dbReference>
<protein>
    <recommendedName>
        <fullName evidence="4">ATP synthase subunit b</fullName>
    </recommendedName>
</protein>
<dbReference type="AlphaFoldDB" id="A0A5K7Z3F4"/>
<keyword evidence="1" id="KW-0812">Transmembrane</keyword>
<proteinExistence type="predicted"/>